<protein>
    <submittedName>
        <fullName evidence="1">Uncharacterized protein</fullName>
    </submittedName>
</protein>
<accession>A0A1I1VHB8</accession>
<name>A0A1I1VHB8_9FLAO</name>
<proteinExistence type="predicted"/>
<dbReference type="STRING" id="739143.SAMN05216297_112166"/>
<organism evidence="1 2">
    <name type="scientific">Flavobacterium phragmitis</name>
    <dbReference type="NCBI Taxonomy" id="739143"/>
    <lineage>
        <taxon>Bacteria</taxon>
        <taxon>Pseudomonadati</taxon>
        <taxon>Bacteroidota</taxon>
        <taxon>Flavobacteriia</taxon>
        <taxon>Flavobacteriales</taxon>
        <taxon>Flavobacteriaceae</taxon>
        <taxon>Flavobacterium</taxon>
    </lineage>
</organism>
<sequence>MDNSVAILGYQKKVLNDIYHVLLQPSVFILNLQMDLPFLILESFQQQIAVARRARNLIELERIFTGIIVVFQPGTIEDKESELIRKIAI</sequence>
<dbReference type="Proteomes" id="UP000199672">
    <property type="component" value="Unassembled WGS sequence"/>
</dbReference>
<dbReference type="AlphaFoldDB" id="A0A1I1VHB8"/>
<evidence type="ECO:0000313" key="1">
    <source>
        <dbReference type="EMBL" id="SFD82336.1"/>
    </source>
</evidence>
<keyword evidence="2" id="KW-1185">Reference proteome</keyword>
<gene>
    <name evidence="1" type="ORF">SAMN05216297_112166</name>
</gene>
<reference evidence="2" key="1">
    <citation type="submission" date="2016-10" db="EMBL/GenBank/DDBJ databases">
        <authorList>
            <person name="Varghese N."/>
            <person name="Submissions S."/>
        </authorList>
    </citation>
    <scope>NUCLEOTIDE SEQUENCE [LARGE SCALE GENOMIC DNA]</scope>
    <source>
        <strain evidence="2">CGMCC 1.10370</strain>
    </source>
</reference>
<dbReference type="EMBL" id="FOMH01000012">
    <property type="protein sequence ID" value="SFD82336.1"/>
    <property type="molecule type" value="Genomic_DNA"/>
</dbReference>
<evidence type="ECO:0000313" key="2">
    <source>
        <dbReference type="Proteomes" id="UP000199672"/>
    </source>
</evidence>